<feature type="domain" description="LD-carboxypeptidase N-terminal" evidence="7">
    <location>
        <begin position="61"/>
        <end position="178"/>
    </location>
</feature>
<feature type="active site" description="Charge relay system" evidence="6">
    <location>
        <position position="262"/>
    </location>
</feature>
<evidence type="ECO:0000259" key="7">
    <source>
        <dbReference type="Pfam" id="PF02016"/>
    </source>
</evidence>
<dbReference type="GO" id="GO:0004180">
    <property type="term" value="F:carboxypeptidase activity"/>
    <property type="evidence" value="ECO:0007669"/>
    <property type="project" value="UniProtKB-KW"/>
</dbReference>
<dbReference type="GO" id="GO:0008236">
    <property type="term" value="F:serine-type peptidase activity"/>
    <property type="evidence" value="ECO:0007669"/>
    <property type="project" value="UniProtKB-KW"/>
</dbReference>
<evidence type="ECO:0000256" key="2">
    <source>
        <dbReference type="ARBA" id="ARBA00022645"/>
    </source>
</evidence>
<keyword evidence="4" id="KW-0378">Hydrolase</keyword>
<evidence type="ECO:0000256" key="4">
    <source>
        <dbReference type="ARBA" id="ARBA00022801"/>
    </source>
</evidence>
<gene>
    <name evidence="9" type="ORF">SAMN05661044_01587</name>
</gene>
<dbReference type="InterPro" id="IPR027461">
    <property type="entry name" value="Carboxypeptidase_A_C_sf"/>
</dbReference>
<dbReference type="EMBL" id="FOAF01000001">
    <property type="protein sequence ID" value="SEK95213.1"/>
    <property type="molecule type" value="Genomic_DNA"/>
</dbReference>
<proteinExistence type="inferred from homology"/>
<dbReference type="CDD" id="cd07025">
    <property type="entry name" value="Peptidase_S66"/>
    <property type="match status" value="1"/>
</dbReference>
<evidence type="ECO:0000256" key="5">
    <source>
        <dbReference type="ARBA" id="ARBA00022825"/>
    </source>
</evidence>
<evidence type="ECO:0000256" key="6">
    <source>
        <dbReference type="PIRSR" id="PIRSR028757-1"/>
    </source>
</evidence>
<dbReference type="InterPro" id="IPR027478">
    <property type="entry name" value="LdcA_N"/>
</dbReference>
<dbReference type="Gene3D" id="3.50.30.60">
    <property type="entry name" value="LD-carboxypeptidase A C-terminal domain-like"/>
    <property type="match status" value="1"/>
</dbReference>
<evidence type="ECO:0000256" key="3">
    <source>
        <dbReference type="ARBA" id="ARBA00022670"/>
    </source>
</evidence>
<dbReference type="InterPro" id="IPR040921">
    <property type="entry name" value="Peptidase_S66C"/>
</dbReference>
<dbReference type="InterPro" id="IPR003507">
    <property type="entry name" value="S66_fam"/>
</dbReference>
<dbReference type="AlphaFoldDB" id="A0A1H7L836"/>
<feature type="active site" description="Nucleophile" evidence="6">
    <location>
        <position position="158"/>
    </location>
</feature>
<reference evidence="10" key="1">
    <citation type="submission" date="2016-10" db="EMBL/GenBank/DDBJ databases">
        <authorList>
            <person name="Varghese N."/>
            <person name="Submissions S."/>
        </authorList>
    </citation>
    <scope>NUCLEOTIDE SEQUENCE [LARGE SCALE GENOMIC DNA]</scope>
    <source>
        <strain evidence="10">DSM 18733</strain>
    </source>
</reference>
<dbReference type="RefSeq" id="WP_238383693.1">
    <property type="nucleotide sequence ID" value="NZ_FOAF01000001.1"/>
</dbReference>
<dbReference type="Gene3D" id="3.40.50.10740">
    <property type="entry name" value="Class I glutamine amidotransferase-like"/>
    <property type="match status" value="1"/>
</dbReference>
<dbReference type="PANTHER" id="PTHR30237:SF2">
    <property type="entry name" value="MUREIN TETRAPEPTIDE CARBOXYPEPTIDASE"/>
    <property type="match status" value="1"/>
</dbReference>
<dbReference type="Pfam" id="PF02016">
    <property type="entry name" value="Peptidase_S66"/>
    <property type="match status" value="1"/>
</dbReference>
<evidence type="ECO:0000256" key="1">
    <source>
        <dbReference type="ARBA" id="ARBA00010233"/>
    </source>
</evidence>
<evidence type="ECO:0000259" key="8">
    <source>
        <dbReference type="Pfam" id="PF17676"/>
    </source>
</evidence>
<keyword evidence="5" id="KW-0720">Serine protease</keyword>
<keyword evidence="2 9" id="KW-0121">Carboxypeptidase</keyword>
<feature type="domain" description="LD-carboxypeptidase C-terminal" evidence="8">
    <location>
        <begin position="231"/>
        <end position="347"/>
    </location>
</feature>
<dbReference type="Pfam" id="PF17676">
    <property type="entry name" value="Peptidase_S66C"/>
    <property type="match status" value="1"/>
</dbReference>
<dbReference type="SUPFAM" id="SSF52317">
    <property type="entry name" value="Class I glutamine amidotransferase-like"/>
    <property type="match status" value="1"/>
</dbReference>
<name>A0A1H7L836_OLID1</name>
<dbReference type="PROSITE" id="PS51257">
    <property type="entry name" value="PROKAR_LIPOPROTEIN"/>
    <property type="match status" value="1"/>
</dbReference>
<feature type="active site" description="Charge relay system" evidence="6">
    <location>
        <position position="332"/>
    </location>
</feature>
<comment type="similarity">
    <text evidence="1">Belongs to the peptidase S66 family.</text>
</comment>
<dbReference type="PIRSF" id="PIRSF028757">
    <property type="entry name" value="LD-carboxypeptidase"/>
    <property type="match status" value="1"/>
</dbReference>
<dbReference type="PANTHER" id="PTHR30237">
    <property type="entry name" value="MURAMOYLTETRAPEPTIDE CARBOXYPEPTIDASE"/>
    <property type="match status" value="1"/>
</dbReference>
<evidence type="ECO:0000313" key="10">
    <source>
        <dbReference type="Proteomes" id="UP000199421"/>
    </source>
</evidence>
<keyword evidence="10" id="KW-1185">Reference proteome</keyword>
<dbReference type="STRING" id="407022.SAMN05661044_01587"/>
<dbReference type="InterPro" id="IPR029062">
    <property type="entry name" value="Class_I_gatase-like"/>
</dbReference>
<dbReference type="GO" id="GO:0006508">
    <property type="term" value="P:proteolysis"/>
    <property type="evidence" value="ECO:0007669"/>
    <property type="project" value="UniProtKB-KW"/>
</dbReference>
<dbReference type="SUPFAM" id="SSF141986">
    <property type="entry name" value="LD-carboxypeptidase A C-terminal domain-like"/>
    <property type="match status" value="1"/>
</dbReference>
<keyword evidence="3" id="KW-0645">Protease</keyword>
<evidence type="ECO:0000313" key="9">
    <source>
        <dbReference type="EMBL" id="SEK95213.1"/>
    </source>
</evidence>
<accession>A0A1H7L836</accession>
<dbReference type="Proteomes" id="UP000199421">
    <property type="component" value="Unassembled WGS sequence"/>
</dbReference>
<protein>
    <submittedName>
        <fullName evidence="9">Muramoyltetrapeptide carboxypeptidase</fullName>
    </submittedName>
</protein>
<dbReference type="InterPro" id="IPR040449">
    <property type="entry name" value="Peptidase_S66_N"/>
</dbReference>
<organism evidence="9 10">
    <name type="scientific">Olivibacter domesticus</name>
    <name type="common">Pseudosphingobacterium domesticum</name>
    <dbReference type="NCBI Taxonomy" id="407022"/>
    <lineage>
        <taxon>Bacteria</taxon>
        <taxon>Pseudomonadati</taxon>
        <taxon>Bacteroidota</taxon>
        <taxon>Sphingobacteriia</taxon>
        <taxon>Sphingobacteriales</taxon>
        <taxon>Sphingobacteriaceae</taxon>
        <taxon>Olivibacter</taxon>
    </lineage>
</organism>
<sequence length="362" mass="39712">MTKMHEDYQKIDKRTFLHNLGTGLACMATMSVSSLARGEGHSYQQAIKPIYLNKLKRGDTVGIICPSSAIDGELPFILAQETFEALGFKVKWGEHTHDRLGHLAGNDDGKLADLHRMFKDDQVKGIICMRGGSGAARLLDRIDYDLIKHNPKIFLGYSDITALHAAIQSQTGLITFHGPVGTSSWPSFVADQFEALFFNGLPPIYENPLNKGDDLIPRQNRIQTINPGIAKGKLLGGNLTVLTTISGSPYYPDFSNSILFLEDVSEEPYRIERMLCQLKLNGTLGKIKGFIFGKCTDCAPNGGYGSLTLDEILSDYIKPLAIPAYQGALIGHIREQFILPVGAQITMDADKGVFSVDGEIFS</sequence>